<sequence>MKQVSMVVWNTFETDARVLKEAQTLVEAGYRVTVCALHTPGVTEQRETLAEGIEVRRVLRSPVMLIPSRRRRVARWNAQQRAAAEEKTEAASSRQSVSPPAPPNPGRVRRFLSQCFRLNTQLLLLLALLRTRPDVVHAHDANTLVIGWLAARLSRARLVYDAHEISTDREGYAGVRRCIGTIEKRLMPRADATITTTDMRARFFARAYGVARPAILQNRPRYQVIEASKRLRERLSLKEDWPIIVYQGGLQAGRGLEDLVHAAAEVPEAYFVLIGGGQLTARLSGIAESLDLQARVFFIPTVPLSELLTYTASADIGVQPIRNTCLNHLSTDSNKLFEYAMAGLPVVASAFPEIRRIVQGHEIGRVYDPEQPGELARALNAMVGSAELRARYGANALAHRKALSWEAQEAVLVDLYAGLPNLGGRDDG</sequence>
<dbReference type="PANTHER" id="PTHR45947:SF3">
    <property type="entry name" value="SULFOQUINOVOSYL TRANSFERASE SQD2"/>
    <property type="match status" value="1"/>
</dbReference>
<dbReference type="Proteomes" id="UP001523550">
    <property type="component" value="Unassembled WGS sequence"/>
</dbReference>
<feature type="region of interest" description="Disordered" evidence="1">
    <location>
        <begin position="84"/>
        <end position="106"/>
    </location>
</feature>
<evidence type="ECO:0000259" key="3">
    <source>
        <dbReference type="Pfam" id="PF13579"/>
    </source>
</evidence>
<name>A0ABT1G994_9GAMM</name>
<dbReference type="InterPro" id="IPR050194">
    <property type="entry name" value="Glycosyltransferase_grp1"/>
</dbReference>
<feature type="domain" description="Glycosyl transferase family 1" evidence="2">
    <location>
        <begin position="230"/>
        <end position="396"/>
    </location>
</feature>
<protein>
    <submittedName>
        <fullName evidence="4">Glycosyltransferase involved in cell wall biosynthesis</fullName>
    </submittedName>
</protein>
<evidence type="ECO:0000313" key="4">
    <source>
        <dbReference type="EMBL" id="MCP1727869.1"/>
    </source>
</evidence>
<keyword evidence="5" id="KW-1185">Reference proteome</keyword>
<dbReference type="Pfam" id="PF00534">
    <property type="entry name" value="Glycos_transf_1"/>
    <property type="match status" value="1"/>
</dbReference>
<feature type="domain" description="Glycosyltransferase subfamily 4-like N-terminal" evidence="3">
    <location>
        <begin position="17"/>
        <end position="214"/>
    </location>
</feature>
<dbReference type="PANTHER" id="PTHR45947">
    <property type="entry name" value="SULFOQUINOVOSYL TRANSFERASE SQD2"/>
    <property type="match status" value="1"/>
</dbReference>
<dbReference type="EMBL" id="JALJYF010000002">
    <property type="protein sequence ID" value="MCP1727869.1"/>
    <property type="molecule type" value="Genomic_DNA"/>
</dbReference>
<accession>A0ABT1G994</accession>
<evidence type="ECO:0000313" key="5">
    <source>
        <dbReference type="Proteomes" id="UP001523550"/>
    </source>
</evidence>
<gene>
    <name evidence="4" type="ORF">J2T60_001869</name>
</gene>
<dbReference type="SUPFAM" id="SSF53756">
    <property type="entry name" value="UDP-Glycosyltransferase/glycogen phosphorylase"/>
    <property type="match status" value="1"/>
</dbReference>
<dbReference type="Gene3D" id="3.40.50.2000">
    <property type="entry name" value="Glycogen Phosphorylase B"/>
    <property type="match status" value="2"/>
</dbReference>
<dbReference type="InterPro" id="IPR001296">
    <property type="entry name" value="Glyco_trans_1"/>
</dbReference>
<dbReference type="Pfam" id="PF13579">
    <property type="entry name" value="Glyco_trans_4_4"/>
    <property type="match status" value="1"/>
</dbReference>
<evidence type="ECO:0000256" key="1">
    <source>
        <dbReference type="SAM" id="MobiDB-lite"/>
    </source>
</evidence>
<comment type="caution">
    <text evidence="4">The sequence shown here is derived from an EMBL/GenBank/DDBJ whole genome shotgun (WGS) entry which is preliminary data.</text>
</comment>
<dbReference type="RefSeq" id="WP_253448822.1">
    <property type="nucleotide sequence ID" value="NZ_JALJYF010000002.1"/>
</dbReference>
<proteinExistence type="predicted"/>
<dbReference type="InterPro" id="IPR028098">
    <property type="entry name" value="Glyco_trans_4-like_N"/>
</dbReference>
<dbReference type="CDD" id="cd03794">
    <property type="entry name" value="GT4_WbuB-like"/>
    <property type="match status" value="1"/>
</dbReference>
<reference evidence="4 5" key="1">
    <citation type="submission" date="2022-03" db="EMBL/GenBank/DDBJ databases">
        <title>Genomic Encyclopedia of Type Strains, Phase III (KMG-III): the genomes of soil and plant-associated and newly described type strains.</title>
        <authorList>
            <person name="Whitman W."/>
        </authorList>
    </citation>
    <scope>NUCLEOTIDE SEQUENCE [LARGE SCALE GENOMIC DNA]</scope>
    <source>
        <strain evidence="4 5">BSker1</strain>
    </source>
</reference>
<organism evidence="4 5">
    <name type="scientific">Natronospira proteinivora</name>
    <dbReference type="NCBI Taxonomy" id="1807133"/>
    <lineage>
        <taxon>Bacteria</taxon>
        <taxon>Pseudomonadati</taxon>
        <taxon>Pseudomonadota</taxon>
        <taxon>Gammaproteobacteria</taxon>
        <taxon>Natronospirales</taxon>
        <taxon>Natronospiraceae</taxon>
        <taxon>Natronospira</taxon>
    </lineage>
</organism>
<evidence type="ECO:0000259" key="2">
    <source>
        <dbReference type="Pfam" id="PF00534"/>
    </source>
</evidence>